<evidence type="ECO:0000256" key="1">
    <source>
        <dbReference type="ARBA" id="ARBA00001033"/>
    </source>
</evidence>
<keyword evidence="10" id="KW-1133">Transmembrane helix</keyword>
<organism evidence="11 12">
    <name type="scientific">Paralvinella palmiformis</name>
    <dbReference type="NCBI Taxonomy" id="53620"/>
    <lineage>
        <taxon>Eukaryota</taxon>
        <taxon>Metazoa</taxon>
        <taxon>Spiralia</taxon>
        <taxon>Lophotrochozoa</taxon>
        <taxon>Annelida</taxon>
        <taxon>Polychaeta</taxon>
        <taxon>Sedentaria</taxon>
        <taxon>Canalipalpata</taxon>
        <taxon>Terebellida</taxon>
        <taxon>Terebelliformia</taxon>
        <taxon>Alvinellidae</taxon>
        <taxon>Paralvinella</taxon>
    </lineage>
</organism>
<dbReference type="FunFam" id="3.30.540.10:FF:000004">
    <property type="entry name" value="Inositol-1-monophosphatase"/>
    <property type="match status" value="1"/>
</dbReference>
<name>A0AAD9JAU1_9ANNE</name>
<dbReference type="PANTHER" id="PTHR20854:SF4">
    <property type="entry name" value="INOSITOL-1-MONOPHOSPHATASE-RELATED"/>
    <property type="match status" value="1"/>
</dbReference>
<comment type="catalytic activity">
    <reaction evidence="1 9">
        <text>a myo-inositol phosphate + H2O = myo-inositol + phosphate</text>
        <dbReference type="Rhea" id="RHEA:24056"/>
        <dbReference type="ChEBI" id="CHEBI:15377"/>
        <dbReference type="ChEBI" id="CHEBI:17268"/>
        <dbReference type="ChEBI" id="CHEBI:43474"/>
        <dbReference type="ChEBI" id="CHEBI:84139"/>
        <dbReference type="EC" id="3.1.3.25"/>
    </reaction>
</comment>
<dbReference type="GO" id="GO:0008934">
    <property type="term" value="F:inositol monophosphate 1-phosphatase activity"/>
    <property type="evidence" value="ECO:0007669"/>
    <property type="project" value="InterPro"/>
</dbReference>
<dbReference type="CDD" id="cd01639">
    <property type="entry name" value="IMPase"/>
    <property type="match status" value="1"/>
</dbReference>
<evidence type="ECO:0000256" key="3">
    <source>
        <dbReference type="ARBA" id="ARBA00005152"/>
    </source>
</evidence>
<feature type="binding site" evidence="8">
    <location>
        <position position="220"/>
    </location>
    <ligand>
        <name>Mg(2+)</name>
        <dbReference type="ChEBI" id="CHEBI:18420"/>
        <label>2</label>
    </ligand>
</feature>
<dbReference type="PRINTS" id="PR00377">
    <property type="entry name" value="IMPHPHTASES"/>
</dbReference>
<dbReference type="GO" id="GO:0046854">
    <property type="term" value="P:phosphatidylinositol phosphate biosynthetic process"/>
    <property type="evidence" value="ECO:0007669"/>
    <property type="project" value="InterPro"/>
</dbReference>
<keyword evidence="7 8" id="KW-0460">Magnesium</keyword>
<proteinExistence type="inferred from homology"/>
<comment type="caution">
    <text evidence="11">The sequence shown here is derived from an EMBL/GenBank/DDBJ whole genome shotgun (WGS) entry which is preliminary data.</text>
</comment>
<feature type="binding site" evidence="8">
    <location>
        <position position="93"/>
    </location>
    <ligand>
        <name>Mg(2+)</name>
        <dbReference type="ChEBI" id="CHEBI:18420"/>
        <label>2</label>
    </ligand>
</feature>
<evidence type="ECO:0000256" key="6">
    <source>
        <dbReference type="ARBA" id="ARBA00022801"/>
    </source>
</evidence>
<sequence length="361" mass="39719">MANLDLNECFRVADQVAREAGTVIRDAFQEEKRIEIKESIADLVTETDKKVEQMIISKFKSHFPDHSFIGEESTAAGVKVNLTDNPTWVIDPIDGTNNFVHRFPYVAVSIALLVNKKTEIGVIYNPILDQMYTARPGEGAYCNGKRLQCTKTSDISQAMLCSEFGSSRVPEKLDSKFRSMRNVINKAHGMRCIGSAALHMCMVAEGTLDAHFTYGIHIWDMAAGYLVVEEAGGIVIDTGVFPDIFAAFWLWSLLAICMVWFSCIHGIHLTICHQVWLRSLGSAAMSMAVVASGNIDGYYESGIHCWDIAAGLLIVVEAGGVVVDTSGGPLDLMSRRVLCAGTEQLVKQVAANLEQLEFERD</sequence>
<dbReference type="Proteomes" id="UP001208570">
    <property type="component" value="Unassembled WGS sequence"/>
</dbReference>
<evidence type="ECO:0000256" key="7">
    <source>
        <dbReference type="ARBA" id="ARBA00022842"/>
    </source>
</evidence>
<evidence type="ECO:0000256" key="10">
    <source>
        <dbReference type="SAM" id="Phobius"/>
    </source>
</evidence>
<dbReference type="EMBL" id="JAODUP010000442">
    <property type="protein sequence ID" value="KAK2149689.1"/>
    <property type="molecule type" value="Genomic_DNA"/>
</dbReference>
<dbReference type="EC" id="3.1.3.25" evidence="9"/>
<comment type="pathway">
    <text evidence="3 9">Polyol metabolism; myo-inositol biosynthesis; myo-inositol from D-glucose 6-phosphate: step 2/2.</text>
</comment>
<feature type="binding site" evidence="8">
    <location>
        <position position="91"/>
    </location>
    <ligand>
        <name>Mg(2+)</name>
        <dbReference type="ChEBI" id="CHEBI:18420"/>
        <label>1</label>
        <note>catalytic</note>
    </ligand>
</feature>
<keyword evidence="6 9" id="KW-0378">Hydrolase</keyword>
<protein>
    <recommendedName>
        <fullName evidence="9">Inositol-1-monophosphatase</fullName>
        <ecNumber evidence="9">3.1.3.25</ecNumber>
    </recommendedName>
</protein>
<dbReference type="InterPro" id="IPR020550">
    <property type="entry name" value="Inositol_monophosphatase_CS"/>
</dbReference>
<dbReference type="SUPFAM" id="SSF56655">
    <property type="entry name" value="Carbohydrate phosphatase"/>
    <property type="match status" value="2"/>
</dbReference>
<dbReference type="Gene3D" id="3.40.190.80">
    <property type="match status" value="2"/>
</dbReference>
<evidence type="ECO:0000256" key="4">
    <source>
        <dbReference type="ARBA" id="ARBA00009759"/>
    </source>
</evidence>
<evidence type="ECO:0000256" key="8">
    <source>
        <dbReference type="PIRSR" id="PIRSR600760-2"/>
    </source>
</evidence>
<dbReference type="PROSITE" id="PS00629">
    <property type="entry name" value="IMP_1"/>
    <property type="match status" value="1"/>
</dbReference>
<feature type="binding site" evidence="8">
    <location>
        <position position="71"/>
    </location>
    <ligand>
        <name>Mg(2+)</name>
        <dbReference type="ChEBI" id="CHEBI:18420"/>
        <label>1</label>
        <note>catalytic</note>
    </ligand>
</feature>
<keyword evidence="10" id="KW-0812">Transmembrane</keyword>
<evidence type="ECO:0000313" key="12">
    <source>
        <dbReference type="Proteomes" id="UP001208570"/>
    </source>
</evidence>
<evidence type="ECO:0000313" key="11">
    <source>
        <dbReference type="EMBL" id="KAK2149689.1"/>
    </source>
</evidence>
<reference evidence="11" key="1">
    <citation type="journal article" date="2023" name="Mol. Biol. Evol.">
        <title>Third-Generation Sequencing Reveals the Adaptive Role of the Epigenome in Three Deep-Sea Polychaetes.</title>
        <authorList>
            <person name="Perez M."/>
            <person name="Aroh O."/>
            <person name="Sun Y."/>
            <person name="Lan Y."/>
            <person name="Juniper S.K."/>
            <person name="Young C.R."/>
            <person name="Angers B."/>
            <person name="Qian P.Y."/>
        </authorList>
    </citation>
    <scope>NUCLEOTIDE SEQUENCE</scope>
    <source>
        <strain evidence="11">P08H-3</strain>
    </source>
</reference>
<dbReference type="GO" id="GO:0006020">
    <property type="term" value="P:inositol metabolic process"/>
    <property type="evidence" value="ECO:0007669"/>
    <property type="project" value="TreeGrafter"/>
</dbReference>
<keyword evidence="5 8" id="KW-0479">Metal-binding</keyword>
<dbReference type="GO" id="GO:0007165">
    <property type="term" value="P:signal transduction"/>
    <property type="evidence" value="ECO:0007669"/>
    <property type="project" value="TreeGrafter"/>
</dbReference>
<comment type="similarity">
    <text evidence="4 9">Belongs to the inositol monophosphatase superfamily.</text>
</comment>
<feature type="binding site" evidence="8">
    <location>
        <position position="94"/>
    </location>
    <ligand>
        <name>Mg(2+)</name>
        <dbReference type="ChEBI" id="CHEBI:18420"/>
        <label>1</label>
        <note>catalytic</note>
    </ligand>
</feature>
<evidence type="ECO:0000256" key="5">
    <source>
        <dbReference type="ARBA" id="ARBA00022723"/>
    </source>
</evidence>
<dbReference type="GO" id="GO:0046872">
    <property type="term" value="F:metal ion binding"/>
    <property type="evidence" value="ECO:0007669"/>
    <property type="project" value="UniProtKB-KW"/>
</dbReference>
<dbReference type="InterPro" id="IPR020583">
    <property type="entry name" value="Inositol_monoP_metal-BS"/>
</dbReference>
<evidence type="ECO:0000256" key="9">
    <source>
        <dbReference type="RuleBase" id="RU364068"/>
    </source>
</evidence>
<dbReference type="InterPro" id="IPR020552">
    <property type="entry name" value="Inositol_monoPase_Li-sen"/>
</dbReference>
<keyword evidence="12" id="KW-1185">Reference proteome</keyword>
<dbReference type="AlphaFoldDB" id="A0AAD9JAU1"/>
<gene>
    <name evidence="11" type="ORF">LSH36_442g03006</name>
</gene>
<feature type="transmembrane region" description="Helical" evidence="10">
    <location>
        <begin position="248"/>
        <end position="271"/>
    </location>
</feature>
<dbReference type="Gene3D" id="3.30.540.10">
    <property type="entry name" value="Fructose-1,6-Bisphosphatase, subunit A, domain 1"/>
    <property type="match status" value="1"/>
</dbReference>
<dbReference type="PROSITE" id="PS00630">
    <property type="entry name" value="IMP_2"/>
    <property type="match status" value="2"/>
</dbReference>
<keyword evidence="10" id="KW-0472">Membrane</keyword>
<dbReference type="PANTHER" id="PTHR20854">
    <property type="entry name" value="INOSITOL MONOPHOSPHATASE"/>
    <property type="match status" value="1"/>
</dbReference>
<dbReference type="FunFam" id="3.40.190.80:FF:000002">
    <property type="entry name" value="Inositol-1-monophosphatase"/>
    <property type="match status" value="1"/>
</dbReference>
<comment type="cofactor">
    <cofactor evidence="2 8 9">
        <name>Mg(2+)</name>
        <dbReference type="ChEBI" id="CHEBI:18420"/>
    </cofactor>
</comment>
<dbReference type="Pfam" id="PF00459">
    <property type="entry name" value="Inositol_P"/>
    <property type="match status" value="2"/>
</dbReference>
<accession>A0AAD9JAU1</accession>
<dbReference type="InterPro" id="IPR033942">
    <property type="entry name" value="IMPase"/>
</dbReference>
<dbReference type="InterPro" id="IPR000760">
    <property type="entry name" value="Inositol_monophosphatase-like"/>
</dbReference>
<evidence type="ECO:0000256" key="2">
    <source>
        <dbReference type="ARBA" id="ARBA00001946"/>
    </source>
</evidence>
<dbReference type="PRINTS" id="PR00378">
    <property type="entry name" value="LIIMPHPHTASE"/>
</dbReference>